<evidence type="ECO:0000313" key="2">
    <source>
        <dbReference type="EMBL" id="STY18619.1"/>
    </source>
</evidence>
<dbReference type="OrthoDB" id="5634270at2"/>
<dbReference type="STRING" id="45072.Lqua_2019"/>
<keyword evidence="3" id="KW-1185">Reference proteome</keyword>
<reference evidence="1 3" key="1">
    <citation type="submission" date="2015-11" db="EMBL/GenBank/DDBJ databases">
        <title>Genomic analysis of 38 Legionella species identifies large and diverse effector repertoires.</title>
        <authorList>
            <person name="Burstein D."/>
            <person name="Amaro F."/>
            <person name="Zusman T."/>
            <person name="Lifshitz Z."/>
            <person name="Cohen O."/>
            <person name="Gilbert J.A."/>
            <person name="Pupko T."/>
            <person name="Shuman H.A."/>
            <person name="Segal G."/>
        </authorList>
    </citation>
    <scope>NUCLEOTIDE SEQUENCE [LARGE SCALE GENOMIC DNA]</scope>
    <source>
        <strain evidence="1 3">ATCC 49507</strain>
    </source>
</reference>
<dbReference type="InterPro" id="IPR010866">
    <property type="entry name" value="A-2_8-polyST"/>
</dbReference>
<evidence type="ECO:0000313" key="3">
    <source>
        <dbReference type="Proteomes" id="UP000054639"/>
    </source>
</evidence>
<name>A0A378KWT9_9GAMM</name>
<gene>
    <name evidence="1" type="ORF">Lqua_2019</name>
    <name evidence="2" type="ORF">NCTC12376_02440</name>
</gene>
<dbReference type="Proteomes" id="UP000254230">
    <property type="component" value="Unassembled WGS sequence"/>
</dbReference>
<reference evidence="2 4" key="2">
    <citation type="submission" date="2018-06" db="EMBL/GenBank/DDBJ databases">
        <authorList>
            <consortium name="Pathogen Informatics"/>
            <person name="Doyle S."/>
        </authorList>
    </citation>
    <scope>NUCLEOTIDE SEQUENCE [LARGE SCALE GENOMIC DNA]</scope>
    <source>
        <strain evidence="2 4">NCTC12376</strain>
    </source>
</reference>
<accession>A0A378KWT9</accession>
<organism evidence="2 4">
    <name type="scientific">Legionella quateirensis</name>
    <dbReference type="NCBI Taxonomy" id="45072"/>
    <lineage>
        <taxon>Bacteria</taxon>
        <taxon>Pseudomonadati</taxon>
        <taxon>Pseudomonadota</taxon>
        <taxon>Gammaproteobacteria</taxon>
        <taxon>Legionellales</taxon>
        <taxon>Legionellaceae</taxon>
        <taxon>Legionella</taxon>
    </lineage>
</organism>
<dbReference type="EMBL" id="UGOW01000001">
    <property type="protein sequence ID" value="STY18619.1"/>
    <property type="molecule type" value="Genomic_DNA"/>
</dbReference>
<dbReference type="RefSeq" id="WP_058474176.1">
    <property type="nucleotide sequence ID" value="NZ_CAAAIL010000001.1"/>
</dbReference>
<sequence>MNNVSLISIDHINQLIPAYAALKYARIHKKFAEKPLVILTKPHIPFNTLKCAHIQSLMSNETNVILINGYSLFKYPKLMTYLPVRLRSRFLFSKLKKYTIDEFFFSHDISSDFWNQTLMHAFPYAKRICYGDALGLVYTQNYFTQLMYRIKNKNKIIVHNIFARIKRKFLYPAKTNQLMPQEAILAIPCDPGKDFLTQCKLSIINQKDLKHCVEELAATIPQFKTHMHDVISNSDKPCYLLMFSNFTESKLTTLEHEIALYQEILKTHAQKDSVIIIKPHPAHNPELFKQIIAALNEHYSIQIIDKDFYHLPIELAESLVQGCEVLSVSYSSISLPYIYDKKVTHVLTQELINTYFSIEKMSWFIESNNLYLKMIDALQHWTQEHELPI</sequence>
<dbReference type="Proteomes" id="UP000054639">
    <property type="component" value="Unassembled WGS sequence"/>
</dbReference>
<dbReference type="AlphaFoldDB" id="A0A378KWT9"/>
<protein>
    <submittedName>
        <fullName evidence="2">Uncharacterized protein</fullName>
    </submittedName>
</protein>
<evidence type="ECO:0000313" key="1">
    <source>
        <dbReference type="EMBL" id="KTD47626.1"/>
    </source>
</evidence>
<proteinExistence type="predicted"/>
<dbReference type="EMBL" id="LNYR01000031">
    <property type="protein sequence ID" value="KTD47626.1"/>
    <property type="molecule type" value="Genomic_DNA"/>
</dbReference>
<dbReference type="Pfam" id="PF07388">
    <property type="entry name" value="A-2_8-polyST"/>
    <property type="match status" value="1"/>
</dbReference>
<evidence type="ECO:0000313" key="4">
    <source>
        <dbReference type="Proteomes" id="UP000254230"/>
    </source>
</evidence>